<dbReference type="InterPro" id="IPR050300">
    <property type="entry name" value="GDXG_lipolytic_enzyme"/>
</dbReference>
<dbReference type="AlphaFoldDB" id="A0A1H3L863"/>
<feature type="domain" description="Alpha/beta hydrolase fold-3" evidence="2">
    <location>
        <begin position="87"/>
        <end position="294"/>
    </location>
</feature>
<dbReference type="PANTHER" id="PTHR48081:SF8">
    <property type="entry name" value="ALPHA_BETA HYDROLASE FOLD-3 DOMAIN-CONTAINING PROTEIN-RELATED"/>
    <property type="match status" value="1"/>
</dbReference>
<sequence length="320" mass="34625">MTPEEPRQPFDPELAALLPALEGHVPVGMTPDRLEHFRTLHFPSIDEQIGDRPVKCVSRTIPGYGGAEIEVSVISREDHCSRGPGIYHIHGGGMVMGDRFSSVHPLIDWALKYDAVAVTVEYRLAPEHPDPIPVEDCYAGLQWMADNSDDLLFDRDRLVIFGGSAGGGLAAGTTLLARDRGGPKLLGQLLQCPMIDDRNETASSHQYDGIGVWDRTSNLTAWTAVLGERRGTADVSPYAAAARATDLSGLPPTFIDAGSAEVFRDEDVAFASAIWAAGGDAELHVWGGAFHGFHDIAPESALARACIAARESWLERLLRH</sequence>
<evidence type="ECO:0000313" key="4">
    <source>
        <dbReference type="Proteomes" id="UP000199529"/>
    </source>
</evidence>
<evidence type="ECO:0000256" key="1">
    <source>
        <dbReference type="ARBA" id="ARBA00022801"/>
    </source>
</evidence>
<dbReference type="InterPro" id="IPR013094">
    <property type="entry name" value="AB_hydrolase_3"/>
</dbReference>
<dbReference type="Proteomes" id="UP000199529">
    <property type="component" value="Unassembled WGS sequence"/>
</dbReference>
<dbReference type="RefSeq" id="WP_093270833.1">
    <property type="nucleotide sequence ID" value="NZ_FNOK01000030.1"/>
</dbReference>
<evidence type="ECO:0000313" key="3">
    <source>
        <dbReference type="EMBL" id="SDY60114.1"/>
    </source>
</evidence>
<dbReference type="InterPro" id="IPR029058">
    <property type="entry name" value="AB_hydrolase_fold"/>
</dbReference>
<reference evidence="4" key="1">
    <citation type="submission" date="2016-10" db="EMBL/GenBank/DDBJ databases">
        <authorList>
            <person name="Varghese N."/>
            <person name="Submissions S."/>
        </authorList>
    </citation>
    <scope>NUCLEOTIDE SEQUENCE [LARGE SCALE GENOMIC DNA]</scope>
    <source>
        <strain evidence="4">CGMCC 4.3530</strain>
    </source>
</reference>
<accession>A0A1H3L863</accession>
<dbReference type="PANTHER" id="PTHR48081">
    <property type="entry name" value="AB HYDROLASE SUPERFAMILY PROTEIN C4A8.06C"/>
    <property type="match status" value="1"/>
</dbReference>
<organism evidence="3 4">
    <name type="scientific">Saccharopolyspora shandongensis</name>
    <dbReference type="NCBI Taxonomy" id="418495"/>
    <lineage>
        <taxon>Bacteria</taxon>
        <taxon>Bacillati</taxon>
        <taxon>Actinomycetota</taxon>
        <taxon>Actinomycetes</taxon>
        <taxon>Pseudonocardiales</taxon>
        <taxon>Pseudonocardiaceae</taxon>
        <taxon>Saccharopolyspora</taxon>
    </lineage>
</organism>
<dbReference type="Pfam" id="PF07859">
    <property type="entry name" value="Abhydrolase_3"/>
    <property type="match status" value="1"/>
</dbReference>
<dbReference type="OrthoDB" id="3206739at2"/>
<dbReference type="EMBL" id="FNOK01000030">
    <property type="protein sequence ID" value="SDY60114.1"/>
    <property type="molecule type" value="Genomic_DNA"/>
</dbReference>
<dbReference type="Gene3D" id="3.40.50.1820">
    <property type="entry name" value="alpha/beta hydrolase"/>
    <property type="match status" value="1"/>
</dbReference>
<name>A0A1H3L863_9PSEU</name>
<keyword evidence="1" id="KW-0378">Hydrolase</keyword>
<proteinExistence type="predicted"/>
<dbReference type="STRING" id="418495.SAMN05216215_103033"/>
<keyword evidence="4" id="KW-1185">Reference proteome</keyword>
<protein>
    <submittedName>
        <fullName evidence="3">Acetyl esterase/lipase</fullName>
    </submittedName>
</protein>
<gene>
    <name evidence="3" type="ORF">SAMN05216215_103033</name>
</gene>
<evidence type="ECO:0000259" key="2">
    <source>
        <dbReference type="Pfam" id="PF07859"/>
    </source>
</evidence>
<dbReference type="GO" id="GO:0016787">
    <property type="term" value="F:hydrolase activity"/>
    <property type="evidence" value="ECO:0007669"/>
    <property type="project" value="UniProtKB-KW"/>
</dbReference>
<dbReference type="SUPFAM" id="SSF53474">
    <property type="entry name" value="alpha/beta-Hydrolases"/>
    <property type="match status" value="1"/>
</dbReference>